<keyword evidence="1" id="KW-0597">Phosphoprotein</keyword>
<dbReference type="EMBL" id="LASV01000049">
    <property type="protein sequence ID" value="KKA24734.1"/>
    <property type="molecule type" value="Genomic_DNA"/>
</dbReference>
<evidence type="ECO:0000256" key="1">
    <source>
        <dbReference type="ARBA" id="ARBA00022553"/>
    </source>
</evidence>
<evidence type="ECO:0000256" key="4">
    <source>
        <dbReference type="ARBA" id="ARBA00022691"/>
    </source>
</evidence>
<evidence type="ECO:0000256" key="3">
    <source>
        <dbReference type="ARBA" id="ARBA00022679"/>
    </source>
</evidence>
<evidence type="ECO:0008006" key="8">
    <source>
        <dbReference type="Google" id="ProtNLM"/>
    </source>
</evidence>
<comment type="caution">
    <text evidence="6">The sequence shown here is derived from an EMBL/GenBank/DDBJ whole genome shotgun (WGS) entry which is preliminary data.</text>
</comment>
<dbReference type="STRING" id="1408163.A0A0F4Z2J7"/>
<dbReference type="GO" id="GO:0032259">
    <property type="term" value="P:methylation"/>
    <property type="evidence" value="ECO:0007669"/>
    <property type="project" value="UniProtKB-KW"/>
</dbReference>
<dbReference type="SUPFAM" id="SSF53335">
    <property type="entry name" value="S-adenosyl-L-methionine-dependent methyltransferases"/>
    <property type="match status" value="1"/>
</dbReference>
<dbReference type="Gene3D" id="3.40.50.150">
    <property type="entry name" value="Vaccinia Virus protein VP39"/>
    <property type="match status" value="1"/>
</dbReference>
<dbReference type="InterPro" id="IPR029063">
    <property type="entry name" value="SAM-dependent_MTases_sf"/>
</dbReference>
<proteinExistence type="predicted"/>
<dbReference type="PANTHER" id="PTHR32183">
    <property type="match status" value="1"/>
</dbReference>
<keyword evidence="3" id="KW-0808">Transferase</keyword>
<dbReference type="GO" id="GO:0008757">
    <property type="term" value="F:S-adenosylmethionine-dependent methyltransferase activity"/>
    <property type="evidence" value="ECO:0007669"/>
    <property type="project" value="InterPro"/>
</dbReference>
<dbReference type="AlphaFoldDB" id="A0A0F4Z2J7"/>
<keyword evidence="4" id="KW-0949">S-adenosyl-L-methionine</keyword>
<accession>A0A0F4Z2J7</accession>
<keyword evidence="7" id="KW-1185">Reference proteome</keyword>
<dbReference type="RefSeq" id="XP_013331346.1">
    <property type="nucleotide sequence ID" value="XM_013475892.1"/>
</dbReference>
<name>A0A0F4Z2J7_RASE3</name>
<evidence type="ECO:0000256" key="5">
    <source>
        <dbReference type="SAM" id="MobiDB-lite"/>
    </source>
</evidence>
<gene>
    <name evidence="6" type="ORF">T310_1199</name>
</gene>
<sequence length="326" mass="35813">MTPPDLQKPESNNNNNNNNTGEPPTRLVSHFQGRPVEGHGTAWSELWDTDNSHLWDRGKPSPALIDLIEQRQHDLFRPLTAADGNGNKGRRKKVLVPVFINLIRMHIFCLSDCVYGCGRGYDVVMLALHGFDAYGLEISATAVAAAEKYAAAELQQPKGYSYGDGYDSNRSLTGDFFKADWVSKALGDEDDDEEAKFDVIYDYTFLCALHPSLRQQWAARMSDLLPSGGLLVCLEFPMYKDPTLPGPPWGLKGVHWDLLSRGGDGIANIVGIESESMGGGGGTGGGQFERILYVKPRRSYEQGKGMDMLSYSNVLSGWHGPVDDGP</sequence>
<dbReference type="PROSITE" id="PS51585">
    <property type="entry name" value="SAM_MT_TPMT"/>
    <property type="match status" value="1"/>
</dbReference>
<dbReference type="OrthoDB" id="276151at2759"/>
<reference evidence="6 7" key="1">
    <citation type="submission" date="2015-04" db="EMBL/GenBank/DDBJ databases">
        <authorList>
            <person name="Heijne W.H."/>
            <person name="Fedorova N.D."/>
            <person name="Nierman W.C."/>
            <person name="Vollebregt A.W."/>
            <person name="Zhao Z."/>
            <person name="Wu L."/>
            <person name="Kumar M."/>
            <person name="Stam H."/>
            <person name="van den Berg M.A."/>
            <person name="Pel H.J."/>
        </authorList>
    </citation>
    <scope>NUCLEOTIDE SEQUENCE [LARGE SCALE GENOMIC DNA]</scope>
    <source>
        <strain evidence="6 7">CBS 393.64</strain>
    </source>
</reference>
<dbReference type="Pfam" id="PF05724">
    <property type="entry name" value="TPMT"/>
    <property type="match status" value="1"/>
</dbReference>
<evidence type="ECO:0000313" key="6">
    <source>
        <dbReference type="EMBL" id="KKA24734.1"/>
    </source>
</evidence>
<protein>
    <recommendedName>
        <fullName evidence="8">Thiol methyltransferase</fullName>
    </recommendedName>
</protein>
<dbReference type="PANTHER" id="PTHR32183:SF6">
    <property type="entry name" value="CYSTEINE SULFINATE DESULFINASE_CYSTEINE DESULFURASE AND RELATED ENZYMES"/>
    <property type="match status" value="1"/>
</dbReference>
<dbReference type="Proteomes" id="UP000053958">
    <property type="component" value="Unassembled WGS sequence"/>
</dbReference>
<dbReference type="GeneID" id="25313550"/>
<dbReference type="InterPro" id="IPR008854">
    <property type="entry name" value="TPMT"/>
</dbReference>
<organism evidence="6 7">
    <name type="scientific">Rasamsonia emersonii (strain ATCC 16479 / CBS 393.64 / IMI 116815)</name>
    <dbReference type="NCBI Taxonomy" id="1408163"/>
    <lineage>
        <taxon>Eukaryota</taxon>
        <taxon>Fungi</taxon>
        <taxon>Dikarya</taxon>
        <taxon>Ascomycota</taxon>
        <taxon>Pezizomycotina</taxon>
        <taxon>Eurotiomycetes</taxon>
        <taxon>Eurotiomycetidae</taxon>
        <taxon>Eurotiales</taxon>
        <taxon>Trichocomaceae</taxon>
        <taxon>Rasamsonia</taxon>
    </lineage>
</organism>
<evidence type="ECO:0000313" key="7">
    <source>
        <dbReference type="Proteomes" id="UP000053958"/>
    </source>
</evidence>
<keyword evidence="2" id="KW-0489">Methyltransferase</keyword>
<feature type="region of interest" description="Disordered" evidence="5">
    <location>
        <begin position="1"/>
        <end position="26"/>
    </location>
</feature>
<evidence type="ECO:0000256" key="2">
    <source>
        <dbReference type="ARBA" id="ARBA00022603"/>
    </source>
</evidence>